<dbReference type="InterPro" id="IPR009057">
    <property type="entry name" value="Homeodomain-like_sf"/>
</dbReference>
<evidence type="ECO:0000313" key="2">
    <source>
        <dbReference type="EMBL" id="RKH55179.1"/>
    </source>
</evidence>
<dbReference type="Pfam" id="PF01527">
    <property type="entry name" value="HTH_Tnp_1"/>
    <property type="match status" value="1"/>
</dbReference>
<organism evidence="2 3">
    <name type="scientific">Corallococcus llansteffanensis</name>
    <dbReference type="NCBI Taxonomy" id="2316731"/>
    <lineage>
        <taxon>Bacteria</taxon>
        <taxon>Pseudomonadati</taxon>
        <taxon>Myxococcota</taxon>
        <taxon>Myxococcia</taxon>
        <taxon>Myxococcales</taxon>
        <taxon>Cystobacterineae</taxon>
        <taxon>Myxococcaceae</taxon>
        <taxon>Corallococcus</taxon>
    </lineage>
</organism>
<proteinExistence type="predicted"/>
<feature type="region of interest" description="Disordered" evidence="1">
    <location>
        <begin position="1"/>
        <end position="24"/>
    </location>
</feature>
<dbReference type="EMBL" id="RAWB01000265">
    <property type="protein sequence ID" value="RKH55179.1"/>
    <property type="molecule type" value="Genomic_DNA"/>
</dbReference>
<dbReference type="Gene3D" id="1.10.10.60">
    <property type="entry name" value="Homeodomain-like"/>
    <property type="match status" value="1"/>
</dbReference>
<dbReference type="GO" id="GO:0003677">
    <property type="term" value="F:DNA binding"/>
    <property type="evidence" value="ECO:0007669"/>
    <property type="project" value="InterPro"/>
</dbReference>
<dbReference type="GO" id="GO:0004803">
    <property type="term" value="F:transposase activity"/>
    <property type="evidence" value="ECO:0007669"/>
    <property type="project" value="InterPro"/>
</dbReference>
<evidence type="ECO:0000256" key="1">
    <source>
        <dbReference type="SAM" id="MobiDB-lite"/>
    </source>
</evidence>
<protein>
    <recommendedName>
        <fullName evidence="4">Transposase</fullName>
    </recommendedName>
</protein>
<dbReference type="AlphaFoldDB" id="A0A3A8PGN1"/>
<name>A0A3A8PGN1_9BACT</name>
<accession>A0A3A8PGN1</accession>
<dbReference type="SUPFAM" id="SSF46689">
    <property type="entry name" value="Homeodomain-like"/>
    <property type="match status" value="1"/>
</dbReference>
<evidence type="ECO:0000313" key="3">
    <source>
        <dbReference type="Proteomes" id="UP000272888"/>
    </source>
</evidence>
<keyword evidence="3" id="KW-1185">Reference proteome</keyword>
<comment type="caution">
    <text evidence="2">The sequence shown here is derived from an EMBL/GenBank/DDBJ whole genome shotgun (WGS) entry which is preliminary data.</text>
</comment>
<sequence length="109" mass="11844">MDTGDEVTERAQEVHAGVQSPRVKQVLEEGKSRAQVATDLHLTRSALGTWVRQARADAGQGPSGVLTTGEKEELVHLRPNPSPHQRKDAGGAHWGHMRNRAQKKSPATP</sequence>
<evidence type="ECO:0008006" key="4">
    <source>
        <dbReference type="Google" id="ProtNLM"/>
    </source>
</evidence>
<feature type="region of interest" description="Disordered" evidence="1">
    <location>
        <begin position="76"/>
        <end position="109"/>
    </location>
</feature>
<dbReference type="GO" id="GO:0006313">
    <property type="term" value="P:DNA transposition"/>
    <property type="evidence" value="ECO:0007669"/>
    <property type="project" value="InterPro"/>
</dbReference>
<dbReference type="InterPro" id="IPR002514">
    <property type="entry name" value="Transposase_8"/>
</dbReference>
<reference evidence="3" key="1">
    <citation type="submission" date="2018-09" db="EMBL/GenBank/DDBJ databases">
        <authorList>
            <person name="Livingstone P.G."/>
            <person name="Whitworth D.E."/>
        </authorList>
    </citation>
    <scope>NUCLEOTIDE SEQUENCE [LARGE SCALE GENOMIC DNA]</scope>
    <source>
        <strain evidence="3">CA051B</strain>
    </source>
</reference>
<dbReference type="Proteomes" id="UP000272888">
    <property type="component" value="Unassembled WGS sequence"/>
</dbReference>
<gene>
    <name evidence="2" type="ORF">D7V93_23605</name>
</gene>